<feature type="transmembrane region" description="Helical" evidence="2">
    <location>
        <begin position="170"/>
        <end position="191"/>
    </location>
</feature>
<keyword evidence="2" id="KW-0812">Transmembrane</keyword>
<protein>
    <submittedName>
        <fullName evidence="3">Uncharacterized protein</fullName>
    </submittedName>
</protein>
<evidence type="ECO:0000256" key="1">
    <source>
        <dbReference type="SAM" id="MobiDB-lite"/>
    </source>
</evidence>
<dbReference type="EMBL" id="JAERWL010000016">
    <property type="protein sequence ID" value="MBM9478277.1"/>
    <property type="molecule type" value="Genomic_DNA"/>
</dbReference>
<feature type="transmembrane region" description="Helical" evidence="2">
    <location>
        <begin position="132"/>
        <end position="150"/>
    </location>
</feature>
<keyword evidence="2" id="KW-0472">Membrane</keyword>
<evidence type="ECO:0000313" key="4">
    <source>
        <dbReference type="Proteomes" id="UP000663801"/>
    </source>
</evidence>
<feature type="transmembrane region" description="Helical" evidence="2">
    <location>
        <begin position="44"/>
        <end position="65"/>
    </location>
</feature>
<name>A0A939C7L0_9ACTN</name>
<feature type="transmembrane region" description="Helical" evidence="2">
    <location>
        <begin position="99"/>
        <end position="120"/>
    </location>
</feature>
<keyword evidence="2" id="KW-1133">Transmembrane helix</keyword>
<keyword evidence="4" id="KW-1185">Reference proteome</keyword>
<comment type="caution">
    <text evidence="3">The sequence shown here is derived from an EMBL/GenBank/DDBJ whole genome shotgun (WGS) entry which is preliminary data.</text>
</comment>
<gene>
    <name evidence="3" type="ORF">JL107_17655</name>
</gene>
<feature type="region of interest" description="Disordered" evidence="1">
    <location>
        <begin position="1"/>
        <end position="33"/>
    </location>
</feature>
<reference evidence="3" key="1">
    <citation type="submission" date="2021-01" db="EMBL/GenBank/DDBJ databases">
        <title>KCTC 19127 draft genome.</title>
        <authorList>
            <person name="An D."/>
        </authorList>
    </citation>
    <scope>NUCLEOTIDE SEQUENCE</scope>
    <source>
        <strain evidence="3">KCTC 19127</strain>
    </source>
</reference>
<organism evidence="3 4">
    <name type="scientific">Nakamurella flavida</name>
    <dbReference type="NCBI Taxonomy" id="363630"/>
    <lineage>
        <taxon>Bacteria</taxon>
        <taxon>Bacillati</taxon>
        <taxon>Actinomycetota</taxon>
        <taxon>Actinomycetes</taxon>
        <taxon>Nakamurellales</taxon>
        <taxon>Nakamurellaceae</taxon>
        <taxon>Nakamurella</taxon>
    </lineage>
</organism>
<dbReference type="RefSeq" id="WP_205258392.1">
    <property type="nucleotide sequence ID" value="NZ_BAAAPV010000006.1"/>
</dbReference>
<sequence length="206" mass="21892">MTTEPPHPGERPHQDSWTAGSARGQHGVQGWGLPVPPSPARPRVVTAALVCWVLTAISTIVYLIVTLNSRFWQRVLDQAAGDGAANGISASQVSDTVSLVKAGAIAVAAISVALYLYFAVMMHVGRNWARTVLAVLAALTVLTWLTSGGVSTNVTVNNRVFHTAAASPWITGVFAVVGLVLMYLPASNAYFSAARRRKAWMVSQGR</sequence>
<dbReference type="AlphaFoldDB" id="A0A939C7L0"/>
<accession>A0A939C7L0</accession>
<dbReference type="Proteomes" id="UP000663801">
    <property type="component" value="Unassembled WGS sequence"/>
</dbReference>
<evidence type="ECO:0000313" key="3">
    <source>
        <dbReference type="EMBL" id="MBM9478277.1"/>
    </source>
</evidence>
<evidence type="ECO:0000256" key="2">
    <source>
        <dbReference type="SAM" id="Phobius"/>
    </source>
</evidence>
<proteinExistence type="predicted"/>